<feature type="region of interest" description="Disordered" evidence="1">
    <location>
        <begin position="1"/>
        <end position="67"/>
    </location>
</feature>
<dbReference type="InterPro" id="IPR010736">
    <property type="entry name" value="SHIPPO-rpt"/>
</dbReference>
<feature type="compositionally biased region" description="Polar residues" evidence="1">
    <location>
        <begin position="281"/>
        <end position="290"/>
    </location>
</feature>
<dbReference type="PANTHER" id="PTHR21580:SF28">
    <property type="entry name" value="BOREALIN N-TERMINAL DOMAIN-CONTAINING PROTEIN-RELATED"/>
    <property type="match status" value="1"/>
</dbReference>
<keyword evidence="3" id="KW-1185">Reference proteome</keyword>
<protein>
    <submittedName>
        <fullName evidence="2">Uncharacterized protein</fullName>
    </submittedName>
</protein>
<proteinExistence type="predicted"/>
<comment type="caution">
    <text evidence="2">The sequence shown here is derived from an EMBL/GenBank/DDBJ whole genome shotgun (WGS) entry which is preliminary data.</text>
</comment>
<dbReference type="EMBL" id="JWZX01003199">
    <property type="protein sequence ID" value="KOO23373.1"/>
    <property type="molecule type" value="Genomic_DNA"/>
</dbReference>
<feature type="region of interest" description="Disordered" evidence="1">
    <location>
        <begin position="267"/>
        <end position="299"/>
    </location>
</feature>
<dbReference type="InterPro" id="IPR051291">
    <property type="entry name" value="CIMAP"/>
</dbReference>
<dbReference type="OrthoDB" id="282445at2759"/>
<dbReference type="PANTHER" id="PTHR21580">
    <property type="entry name" value="SHIPPO-1-RELATED"/>
    <property type="match status" value="1"/>
</dbReference>
<sequence>MPGKADAPAAAESAKPSGPQARAELHAARKAAKALRMAKSPGPGAYSPANASTLKATGKPTSSFTSKTKRLVESLGASAAGDPGSYDPYTLKDLASTSKKSFAKSFRSGSGGFGTRDKRELQIQLTGENTPGAGAYNGGDMMRNGMKGALSAMDTGEKMPSSAFKSKSKKDVSYHDEKVPGAGAYSPAWSAIEPVAHNPANGMKAKGQRFEKIKQVTGDMVGPGAYESHHERSLASDLKKSVSMASRANPGFGCLMPAHELPFLDDVQDAQDMPGPGAYESNKSTLNSRPGSGHASAFKSQTKRMVEGLGAAATGDPGSYDPYTNMELAKTSKKSFGRSNLAGMGDFGTRDKRELRLEVMGEKTPGPGAYNGDLMMKNGMKANLSAFDSSEKYPSSAFQSKSKKDVSYHDEKVPGPGQYAPKFDVIQPKLSQNPAHSMKAKGNRFKKNDAFERAQASEPGPGAYETEILRTGGRSALSAYDTGEMMPSAAFASDTIRAMPWPDAGTGKVAAAAAS</sequence>
<gene>
    <name evidence="2" type="ORF">Ctob_001014</name>
</gene>
<organism evidence="2 3">
    <name type="scientific">Chrysochromulina tobinii</name>
    <dbReference type="NCBI Taxonomy" id="1460289"/>
    <lineage>
        <taxon>Eukaryota</taxon>
        <taxon>Haptista</taxon>
        <taxon>Haptophyta</taxon>
        <taxon>Prymnesiophyceae</taxon>
        <taxon>Prymnesiales</taxon>
        <taxon>Chrysochromulinaceae</taxon>
        <taxon>Chrysochromulina</taxon>
    </lineage>
</organism>
<evidence type="ECO:0000256" key="1">
    <source>
        <dbReference type="SAM" id="MobiDB-lite"/>
    </source>
</evidence>
<dbReference type="Pfam" id="PF07004">
    <property type="entry name" value="SHIPPO-rpt"/>
    <property type="match status" value="4"/>
</dbReference>
<feature type="compositionally biased region" description="Low complexity" evidence="1">
    <location>
        <begin position="99"/>
        <end position="108"/>
    </location>
</feature>
<accession>A0A0M0JAX6</accession>
<feature type="region of interest" description="Disordered" evidence="1">
    <location>
        <begin position="99"/>
        <end position="118"/>
    </location>
</feature>
<reference evidence="3" key="1">
    <citation type="journal article" date="2015" name="PLoS Genet.">
        <title>Genome Sequence and Transcriptome Analyses of Chrysochromulina tobin: Metabolic Tools for Enhanced Algal Fitness in the Prominent Order Prymnesiales (Haptophyceae).</title>
        <authorList>
            <person name="Hovde B.T."/>
            <person name="Deodato C.R."/>
            <person name="Hunsperger H.M."/>
            <person name="Ryken S.A."/>
            <person name="Yost W."/>
            <person name="Jha R.K."/>
            <person name="Patterson J."/>
            <person name="Monnat R.J. Jr."/>
            <person name="Barlow S.B."/>
            <person name="Starkenburg S.R."/>
            <person name="Cattolico R.A."/>
        </authorList>
    </citation>
    <scope>NUCLEOTIDE SEQUENCE</scope>
    <source>
        <strain evidence="3">CCMP291</strain>
    </source>
</reference>
<evidence type="ECO:0000313" key="3">
    <source>
        <dbReference type="Proteomes" id="UP000037460"/>
    </source>
</evidence>
<name>A0A0M0JAX6_9EUKA</name>
<dbReference type="AlphaFoldDB" id="A0A0M0JAX6"/>
<evidence type="ECO:0000313" key="2">
    <source>
        <dbReference type="EMBL" id="KOO23373.1"/>
    </source>
</evidence>
<dbReference type="Proteomes" id="UP000037460">
    <property type="component" value="Unassembled WGS sequence"/>
</dbReference>
<feature type="compositionally biased region" description="Polar residues" evidence="1">
    <location>
        <begin position="49"/>
        <end position="66"/>
    </location>
</feature>
<feature type="compositionally biased region" description="Low complexity" evidence="1">
    <location>
        <begin position="1"/>
        <end position="22"/>
    </location>
</feature>